<comment type="cofactor">
    <cofactor evidence="8">
        <name>Zn(2+)</name>
        <dbReference type="ChEBI" id="CHEBI:29105"/>
    </cofactor>
    <text evidence="8">Binds 1 zinc ion per subunit.</text>
</comment>
<accession>A0A068R1Q5</accession>
<keyword evidence="2 8" id="KW-0479">Metal-binding</keyword>
<dbReference type="HOGENOM" id="CLU_030556_0_1_6"/>
<organism evidence="10 11">
    <name type="scientific">Xenorhabdus poinarii G6</name>
    <dbReference type="NCBI Taxonomy" id="1354304"/>
    <lineage>
        <taxon>Bacteria</taxon>
        <taxon>Pseudomonadati</taxon>
        <taxon>Pseudomonadota</taxon>
        <taxon>Gammaproteobacteria</taxon>
        <taxon>Enterobacterales</taxon>
        <taxon>Morganellaceae</taxon>
        <taxon>Xenorhabdus</taxon>
    </lineage>
</organism>
<dbReference type="InterPro" id="IPR030873">
    <property type="entry name" value="Protease_BepA"/>
</dbReference>
<proteinExistence type="inferred from homology"/>
<evidence type="ECO:0000256" key="4">
    <source>
        <dbReference type="ARBA" id="ARBA00022764"/>
    </source>
</evidence>
<dbReference type="GO" id="GO:0051603">
    <property type="term" value="P:proteolysis involved in protein catabolic process"/>
    <property type="evidence" value="ECO:0007669"/>
    <property type="project" value="TreeGrafter"/>
</dbReference>
<evidence type="ECO:0000256" key="6">
    <source>
        <dbReference type="ARBA" id="ARBA00022833"/>
    </source>
</evidence>
<keyword evidence="4 8" id="KW-0574">Periplasm</keyword>
<protein>
    <recommendedName>
        <fullName evidence="8">Beta-barrel assembly-enhancing protease</fullName>
        <ecNumber evidence="8">3.4.-.-</ecNumber>
    </recommendedName>
</protein>
<dbReference type="Gene3D" id="1.25.40.10">
    <property type="entry name" value="Tetratricopeptide repeat domain"/>
    <property type="match status" value="1"/>
</dbReference>
<feature type="signal peptide" evidence="8">
    <location>
        <begin position="1"/>
        <end position="26"/>
    </location>
</feature>
<sequence precursor="true">MRKTPRRSLVAIFMGLLLLGHPPVFSAPVEDSLPDIGTTAGATLSINQEMAMGDFYIRMIRAQAPLIYDPLLMQYINNMGQKLVNHASSVKTPFHFYLVNNPNINAYAFFGGNVVLHSALLQYSRNESELASVMAHEISHVTQRHLARLMEEQKRTSPLAWAGALGSILLMMASPQAGMAALSGTLAGFQQGMISFTQSNEQEADRIGMQTLNRAGFDPHGMPGFMQIMADQSRYSSKLPEMLYTHPLPDSRLADARNRANQYPTKMHPESQDFLFARVRILTKYSTYQRSYIDEWLKKYLQGTPKERLAATYGRAILLSKDKKYAEAKATLSPLLEQQPDNIWFINTMTGIDIEQQHYASAINRLQEALKTQKNSPILQILLARAYFADKKYSQASQLLFRYTFNHPDDLNGWSLLRDTAGKQGKRAEELAAYAEIMALKAQFDSAIGLLSQASALAKLGSYEQKRYDARIDQLRELQKSYNQYEN</sequence>
<dbReference type="EC" id="3.4.-.-" evidence="8"/>
<keyword evidence="6 8" id="KW-0862">Zinc</keyword>
<dbReference type="SUPFAM" id="SSF48452">
    <property type="entry name" value="TPR-like"/>
    <property type="match status" value="1"/>
</dbReference>
<evidence type="ECO:0000256" key="2">
    <source>
        <dbReference type="ARBA" id="ARBA00022723"/>
    </source>
</evidence>
<evidence type="ECO:0000256" key="7">
    <source>
        <dbReference type="ARBA" id="ARBA00023049"/>
    </source>
</evidence>
<dbReference type="STRING" id="1354304.XPG1_1458"/>
<dbReference type="PANTHER" id="PTHR22726">
    <property type="entry name" value="METALLOENDOPEPTIDASE OMA1"/>
    <property type="match status" value="1"/>
</dbReference>
<feature type="active site" description="Proton donor" evidence="8">
    <location>
        <position position="205"/>
    </location>
</feature>
<dbReference type="InterPro" id="IPR011990">
    <property type="entry name" value="TPR-like_helical_dom_sf"/>
</dbReference>
<evidence type="ECO:0000259" key="9">
    <source>
        <dbReference type="Pfam" id="PF01435"/>
    </source>
</evidence>
<keyword evidence="1 8" id="KW-0645">Protease</keyword>
<dbReference type="RefSeq" id="WP_045958370.1">
    <property type="nucleotide sequence ID" value="NZ_FO704551.1"/>
</dbReference>
<gene>
    <name evidence="8" type="primary">bepA</name>
    <name evidence="10" type="ORF">XPG1_1458</name>
</gene>
<dbReference type="PANTHER" id="PTHR22726:SF1">
    <property type="entry name" value="METALLOENDOPEPTIDASE OMA1, MITOCHONDRIAL"/>
    <property type="match status" value="1"/>
</dbReference>
<dbReference type="GO" id="GO:0008270">
    <property type="term" value="F:zinc ion binding"/>
    <property type="evidence" value="ECO:0007669"/>
    <property type="project" value="UniProtKB-UniRule"/>
</dbReference>
<dbReference type="HAMAP" id="MF_00997">
    <property type="entry name" value="Protease_BepA"/>
    <property type="match status" value="1"/>
</dbReference>
<feature type="binding site" evidence="8">
    <location>
        <position position="136"/>
    </location>
    <ligand>
        <name>Zn(2+)</name>
        <dbReference type="ChEBI" id="CHEBI:29105"/>
        <note>catalytic</note>
    </ligand>
</feature>
<feature type="binding site" evidence="8">
    <location>
        <position position="140"/>
    </location>
    <ligand>
        <name>Zn(2+)</name>
        <dbReference type="ChEBI" id="CHEBI:29105"/>
        <note>catalytic</note>
    </ligand>
</feature>
<feature type="chain" id="PRO_5008980858" description="Beta-barrel assembly-enhancing protease" evidence="8">
    <location>
        <begin position="27"/>
        <end position="487"/>
    </location>
</feature>
<comment type="function">
    <text evidence="8">Functions as both a chaperone and a metalloprotease. Maintains the integrity of the outer membrane by promoting either the assembly or the elimination of outer membrane proteins, depending on their folding state.</text>
</comment>
<keyword evidence="7 8" id="KW-0482">Metalloprotease</keyword>
<dbReference type="Pfam" id="PF14559">
    <property type="entry name" value="TPR_19"/>
    <property type="match status" value="1"/>
</dbReference>
<dbReference type="GO" id="GO:0042597">
    <property type="term" value="C:periplasmic space"/>
    <property type="evidence" value="ECO:0007669"/>
    <property type="project" value="UniProtKB-SubCell"/>
</dbReference>
<evidence type="ECO:0000313" key="10">
    <source>
        <dbReference type="EMBL" id="CDG21113.1"/>
    </source>
</evidence>
<dbReference type="OrthoDB" id="9810445at2"/>
<keyword evidence="11" id="KW-1185">Reference proteome</keyword>
<dbReference type="AlphaFoldDB" id="A0A068R1Q5"/>
<feature type="active site" evidence="8">
    <location>
        <position position="137"/>
    </location>
</feature>
<dbReference type="KEGG" id="xpo:XPG1_1458"/>
<dbReference type="InterPro" id="IPR001915">
    <property type="entry name" value="Peptidase_M48"/>
</dbReference>
<reference evidence="10 11" key="1">
    <citation type="submission" date="2013-07" db="EMBL/GenBank/DDBJ databases">
        <authorList>
            <person name="Genoscope - CEA"/>
        </authorList>
    </citation>
    <scope>NUCLEOTIDE SEQUENCE [LARGE SCALE GENOMIC DNA]</scope>
    <source>
        <strain evidence="10 11">G6</strain>
    </source>
</reference>
<dbReference type="InterPro" id="IPR051156">
    <property type="entry name" value="Mito/Outer_Membr_Metalloprot"/>
</dbReference>
<feature type="domain" description="Peptidase M48" evidence="9">
    <location>
        <begin position="74"/>
        <end position="259"/>
    </location>
</feature>
<dbReference type="GO" id="GO:0016020">
    <property type="term" value="C:membrane"/>
    <property type="evidence" value="ECO:0007669"/>
    <property type="project" value="InterPro"/>
</dbReference>
<feature type="binding site" evidence="8">
    <location>
        <position position="201"/>
    </location>
    <ligand>
        <name>Zn(2+)</name>
        <dbReference type="ChEBI" id="CHEBI:29105"/>
        <note>catalytic</note>
    </ligand>
</feature>
<evidence type="ECO:0000313" key="11">
    <source>
        <dbReference type="Proteomes" id="UP000032735"/>
    </source>
</evidence>
<evidence type="ECO:0000256" key="1">
    <source>
        <dbReference type="ARBA" id="ARBA00022670"/>
    </source>
</evidence>
<evidence type="ECO:0000256" key="8">
    <source>
        <dbReference type="HAMAP-Rule" id="MF_00997"/>
    </source>
</evidence>
<keyword evidence="5 8" id="KW-0378">Hydrolase</keyword>
<name>A0A068R1Q5_9GAMM</name>
<dbReference type="GO" id="GO:0004222">
    <property type="term" value="F:metalloendopeptidase activity"/>
    <property type="evidence" value="ECO:0007669"/>
    <property type="project" value="InterPro"/>
</dbReference>
<evidence type="ECO:0000256" key="5">
    <source>
        <dbReference type="ARBA" id="ARBA00022801"/>
    </source>
</evidence>
<dbReference type="EMBL" id="FO704551">
    <property type="protein sequence ID" value="CDG21113.1"/>
    <property type="molecule type" value="Genomic_DNA"/>
</dbReference>
<comment type="similarity">
    <text evidence="8">Belongs to the peptidase M48 family. BepA subfamily.</text>
</comment>
<keyword evidence="3 8" id="KW-0732">Signal</keyword>
<dbReference type="Gene3D" id="3.30.2010.10">
    <property type="entry name" value="Metalloproteases ('zincins'), catalytic domain"/>
    <property type="match status" value="1"/>
</dbReference>
<comment type="subcellular location">
    <subcellularLocation>
        <location evidence="8">Periplasm</location>
    </subcellularLocation>
</comment>
<dbReference type="Pfam" id="PF01435">
    <property type="entry name" value="Peptidase_M48"/>
    <property type="match status" value="1"/>
</dbReference>
<evidence type="ECO:0000256" key="3">
    <source>
        <dbReference type="ARBA" id="ARBA00022729"/>
    </source>
</evidence>
<dbReference type="Proteomes" id="UP000032735">
    <property type="component" value="Chromosome"/>
</dbReference>